<sequence length="150" mass="16536">MSVEAEDGRSGEMTLAFELDAIREFAEPAAVFEDAREWSRYVGVVSNDTDAVADFVAEHDLLQDFELGDRDIWLAMEGIRESSDAPRHVFVGTTPEDRRIADATGWEFRRPSDVADAAGWDLEQSDQSEPGLVGRLLSRLSAALSGSSDR</sequence>
<dbReference type="Pfam" id="PF23439">
    <property type="entry name" value="DUF7124"/>
    <property type="match status" value="1"/>
</dbReference>
<dbReference type="EMBL" id="JBHTAS010000001">
    <property type="protein sequence ID" value="MFC7142446.1"/>
    <property type="molecule type" value="Genomic_DNA"/>
</dbReference>
<protein>
    <recommendedName>
        <fullName evidence="1">DUF7124 domain-containing protein</fullName>
    </recommendedName>
</protein>
<dbReference type="Proteomes" id="UP001596432">
    <property type="component" value="Unassembled WGS sequence"/>
</dbReference>
<gene>
    <name evidence="2" type="ORF">ACFQMA_21735</name>
</gene>
<evidence type="ECO:0000313" key="3">
    <source>
        <dbReference type="Proteomes" id="UP001596432"/>
    </source>
</evidence>
<dbReference type="InterPro" id="IPR055548">
    <property type="entry name" value="DUF7124"/>
</dbReference>
<evidence type="ECO:0000313" key="2">
    <source>
        <dbReference type="EMBL" id="MFC7142446.1"/>
    </source>
</evidence>
<comment type="caution">
    <text evidence="2">The sequence shown here is derived from an EMBL/GenBank/DDBJ whole genome shotgun (WGS) entry which is preliminary data.</text>
</comment>
<keyword evidence="3" id="KW-1185">Reference proteome</keyword>
<reference evidence="2 3" key="1">
    <citation type="journal article" date="2019" name="Int. J. Syst. Evol. Microbiol.">
        <title>The Global Catalogue of Microorganisms (GCM) 10K type strain sequencing project: providing services to taxonomists for standard genome sequencing and annotation.</title>
        <authorList>
            <consortium name="The Broad Institute Genomics Platform"/>
            <consortium name="The Broad Institute Genome Sequencing Center for Infectious Disease"/>
            <person name="Wu L."/>
            <person name="Ma J."/>
        </authorList>
    </citation>
    <scope>NUCLEOTIDE SEQUENCE [LARGE SCALE GENOMIC DNA]</scope>
    <source>
        <strain evidence="2 3">XZYJT29</strain>
    </source>
</reference>
<dbReference type="RefSeq" id="WP_274323512.1">
    <property type="nucleotide sequence ID" value="NZ_CP118158.1"/>
</dbReference>
<evidence type="ECO:0000259" key="1">
    <source>
        <dbReference type="Pfam" id="PF23439"/>
    </source>
</evidence>
<name>A0ABD5Y807_9EURY</name>
<accession>A0ABD5Y807</accession>
<proteinExistence type="predicted"/>
<feature type="domain" description="DUF7124" evidence="1">
    <location>
        <begin position="13"/>
        <end position="122"/>
    </location>
</feature>
<organism evidence="2 3">
    <name type="scientific">Halosimplex aquaticum</name>
    <dbReference type="NCBI Taxonomy" id="3026162"/>
    <lineage>
        <taxon>Archaea</taxon>
        <taxon>Methanobacteriati</taxon>
        <taxon>Methanobacteriota</taxon>
        <taxon>Stenosarchaea group</taxon>
        <taxon>Halobacteria</taxon>
        <taxon>Halobacteriales</taxon>
        <taxon>Haloarculaceae</taxon>
        <taxon>Halosimplex</taxon>
    </lineage>
</organism>
<dbReference type="AlphaFoldDB" id="A0ABD5Y807"/>
<dbReference type="GeneID" id="78822787"/>